<keyword evidence="6 11" id="KW-0812">Transmembrane</keyword>
<dbReference type="GO" id="GO:0140359">
    <property type="term" value="F:ABC-type transporter activity"/>
    <property type="evidence" value="ECO:0007669"/>
    <property type="project" value="InterPro"/>
</dbReference>
<name>Q06BC5_VIBCL</name>
<dbReference type="PANTHER" id="PTHR30413">
    <property type="entry name" value="INNER MEMBRANE TRANSPORT PERMEASE"/>
    <property type="match status" value="1"/>
</dbReference>
<dbReference type="GO" id="GO:0043190">
    <property type="term" value="C:ATP-binding cassette (ABC) transporter complex"/>
    <property type="evidence" value="ECO:0007669"/>
    <property type="project" value="InterPro"/>
</dbReference>
<dbReference type="GO" id="GO:0015774">
    <property type="term" value="P:polysaccharide transport"/>
    <property type="evidence" value="ECO:0007669"/>
    <property type="project" value="UniProtKB-KW"/>
</dbReference>
<evidence type="ECO:0000256" key="1">
    <source>
        <dbReference type="ARBA" id="ARBA00004651"/>
    </source>
</evidence>
<protein>
    <recommendedName>
        <fullName evidence="11">Transport permease protein</fullName>
    </recommendedName>
</protein>
<dbReference type="GO" id="GO:0015920">
    <property type="term" value="P:lipopolysaccharide transport"/>
    <property type="evidence" value="ECO:0007669"/>
    <property type="project" value="TreeGrafter"/>
</dbReference>
<comment type="similarity">
    <text evidence="2 11">Belongs to the ABC-2 integral membrane protein family.</text>
</comment>
<keyword evidence="8 11" id="KW-1133">Transmembrane helix</keyword>
<feature type="transmembrane region" description="Helical" evidence="11">
    <location>
        <begin position="230"/>
        <end position="251"/>
    </location>
</feature>
<evidence type="ECO:0000256" key="4">
    <source>
        <dbReference type="ARBA" id="ARBA00022475"/>
    </source>
</evidence>
<keyword evidence="5" id="KW-0762">Sugar transport</keyword>
<evidence type="ECO:0000313" key="13">
    <source>
        <dbReference type="EMBL" id="ABI85329.1"/>
    </source>
</evidence>
<feature type="domain" description="ABC transmembrane type-2" evidence="12">
    <location>
        <begin position="29"/>
        <end position="254"/>
    </location>
</feature>
<evidence type="ECO:0000256" key="8">
    <source>
        <dbReference type="ARBA" id="ARBA00022989"/>
    </source>
</evidence>
<dbReference type="EMBL" id="DQ915177">
    <property type="protein sequence ID" value="ABI85329.1"/>
    <property type="molecule type" value="Genomic_DNA"/>
</dbReference>
<keyword evidence="3 11" id="KW-0813">Transport</keyword>
<evidence type="ECO:0000256" key="11">
    <source>
        <dbReference type="RuleBase" id="RU361157"/>
    </source>
</evidence>
<feature type="transmembrane region" description="Helical" evidence="11">
    <location>
        <begin position="106"/>
        <end position="137"/>
    </location>
</feature>
<evidence type="ECO:0000256" key="7">
    <source>
        <dbReference type="ARBA" id="ARBA00022903"/>
    </source>
</evidence>
<feature type="transmembrane region" description="Helical" evidence="11">
    <location>
        <begin position="143"/>
        <end position="164"/>
    </location>
</feature>
<dbReference type="RefSeq" id="WP_233347366.1">
    <property type="nucleotide sequence ID" value="NZ_JAACMK010000027.1"/>
</dbReference>
<keyword evidence="7" id="KW-0972">Capsule biogenesis/degradation</keyword>
<dbReference type="PANTHER" id="PTHR30413:SF10">
    <property type="entry name" value="CAPSULE POLYSACCHARIDE EXPORT INNER-MEMBRANE PROTEIN CTRC"/>
    <property type="match status" value="1"/>
</dbReference>
<keyword evidence="4 11" id="KW-1003">Cell membrane</keyword>
<evidence type="ECO:0000256" key="2">
    <source>
        <dbReference type="ARBA" id="ARBA00007783"/>
    </source>
</evidence>
<dbReference type="Pfam" id="PF01061">
    <property type="entry name" value="ABC2_membrane"/>
    <property type="match status" value="1"/>
</dbReference>
<gene>
    <name evidence="13" type="primary">wzm</name>
</gene>
<evidence type="ECO:0000256" key="10">
    <source>
        <dbReference type="ARBA" id="ARBA00023136"/>
    </source>
</evidence>
<organism evidence="13">
    <name type="scientific">Vibrio cholerae</name>
    <dbReference type="NCBI Taxonomy" id="666"/>
    <lineage>
        <taxon>Bacteria</taxon>
        <taxon>Pseudomonadati</taxon>
        <taxon>Pseudomonadota</taxon>
        <taxon>Gammaproteobacteria</taxon>
        <taxon>Vibrionales</taxon>
        <taxon>Vibrionaceae</taxon>
        <taxon>Vibrio</taxon>
    </lineage>
</organism>
<evidence type="ECO:0000259" key="12">
    <source>
        <dbReference type="PROSITE" id="PS51012"/>
    </source>
</evidence>
<evidence type="ECO:0000256" key="9">
    <source>
        <dbReference type="ARBA" id="ARBA00023047"/>
    </source>
</evidence>
<sequence>MKESMAVHKELIKELVIRDLSARYKGSTVGIFWSFITPLMMLIVYTFVFSVVFKAKWNVDTDTQTNFAVVLFVGLIIHSFFTEVINKSPLIITSNPNYVKKVIFPLEILPVVVTISAFINMLISIVILAIAIVILQGQVESTFLYLPIILIPLVILTLGLAWFLASIGTYLRDVSYLTTIITTVMLFLTPVFYPLSALPEKYHPYILGNPLTFIIEQSRNAAIFNKEPDFYGVVVYTFFASIFAMIGYLWFEKTKKGFADVI</sequence>
<dbReference type="InterPro" id="IPR047817">
    <property type="entry name" value="ABC2_TM_bact-type"/>
</dbReference>
<evidence type="ECO:0000256" key="3">
    <source>
        <dbReference type="ARBA" id="ARBA00022448"/>
    </source>
</evidence>
<keyword evidence="10 11" id="KW-0472">Membrane</keyword>
<comment type="subcellular location">
    <subcellularLocation>
        <location evidence="11">Cell inner membrane</location>
        <topology evidence="11">Multi-pass membrane protein</topology>
    </subcellularLocation>
    <subcellularLocation>
        <location evidence="1">Cell membrane</location>
        <topology evidence="1">Multi-pass membrane protein</topology>
    </subcellularLocation>
</comment>
<accession>Q06BC5</accession>
<dbReference type="InterPro" id="IPR013525">
    <property type="entry name" value="ABC2_TM"/>
</dbReference>
<reference evidence="13" key="1">
    <citation type="journal article" date="2007" name="BMC Microbiol.">
        <title>The capsule polysaccharide structure and biogenesis for non-O1 Vibrio cholerae NRT36S: genes are embedded in the LPS region.</title>
        <authorList>
            <person name="Chen Y."/>
            <person name="Bystricky P."/>
            <person name="Adeyeye J."/>
            <person name="Panigrahi P."/>
            <person name="Ali A."/>
            <person name="Johnson J.A."/>
            <person name="Bush C.A."/>
            <person name="Morris J.G.Jr."/>
            <person name="Stine O.C."/>
        </authorList>
    </citation>
    <scope>NUCLEOTIDE SEQUENCE</scope>
    <source>
        <strain evidence="13">NRT36S</strain>
    </source>
</reference>
<evidence type="ECO:0000256" key="5">
    <source>
        <dbReference type="ARBA" id="ARBA00022597"/>
    </source>
</evidence>
<dbReference type="PROSITE" id="PS51012">
    <property type="entry name" value="ABC_TM2"/>
    <property type="match status" value="1"/>
</dbReference>
<dbReference type="PRINTS" id="PR00164">
    <property type="entry name" value="ABC2TRNSPORT"/>
</dbReference>
<feature type="transmembrane region" description="Helical" evidence="11">
    <location>
        <begin position="65"/>
        <end position="85"/>
    </location>
</feature>
<feature type="transmembrane region" description="Helical" evidence="11">
    <location>
        <begin position="176"/>
        <end position="195"/>
    </location>
</feature>
<dbReference type="AlphaFoldDB" id="Q06BC5"/>
<keyword evidence="9" id="KW-0625">Polysaccharide transport</keyword>
<proteinExistence type="inferred from homology"/>
<feature type="transmembrane region" description="Helical" evidence="11">
    <location>
        <begin position="31"/>
        <end position="53"/>
    </location>
</feature>
<evidence type="ECO:0000256" key="6">
    <source>
        <dbReference type="ARBA" id="ARBA00022692"/>
    </source>
</evidence>
<dbReference type="InterPro" id="IPR000412">
    <property type="entry name" value="ABC_2_transport"/>
</dbReference>